<dbReference type="InterPro" id="IPR003921">
    <property type="entry name" value="Cell_synth_C"/>
</dbReference>
<dbReference type="GO" id="GO:0019867">
    <property type="term" value="C:outer membrane"/>
    <property type="evidence" value="ECO:0007669"/>
    <property type="project" value="InterPro"/>
</dbReference>
<evidence type="ECO:0000256" key="4">
    <source>
        <dbReference type="ARBA" id="ARBA00022803"/>
    </source>
</evidence>
<dbReference type="Pfam" id="PF13432">
    <property type="entry name" value="TPR_16"/>
    <property type="match status" value="1"/>
</dbReference>
<dbReference type="InterPro" id="IPR008410">
    <property type="entry name" value="BCSC_C"/>
</dbReference>
<keyword evidence="2" id="KW-0732">Signal</keyword>
<dbReference type="Pfam" id="PF14559">
    <property type="entry name" value="TPR_19"/>
    <property type="match status" value="2"/>
</dbReference>
<feature type="domain" description="Cellulose synthase operon C C-terminal" evidence="7">
    <location>
        <begin position="918"/>
        <end position="1255"/>
    </location>
</feature>
<dbReference type="PANTHER" id="PTHR45586">
    <property type="entry name" value="TPR REPEAT-CONTAINING PROTEIN PA4667"/>
    <property type="match status" value="1"/>
</dbReference>
<dbReference type="InterPro" id="IPR019734">
    <property type="entry name" value="TPR_rpt"/>
</dbReference>
<dbReference type="UniPathway" id="UPA00694"/>
<sequence>MERHMHATVKQGACGGAVAALLLAPGAGRASGASPPDALPEDAGRFYDMSRMWAAKHRDDLALSQLQKALLIAPDDPMLLAEQIRILLRLGQPDPAKAILDGLRKRSPDAVETRCIEEEYRVATTGRQEMAGIRLLARSGRADEALRRLKAFFPNGAPCGPLGAEYNKILGSTDAGRPQAVAALRRALAANPNDVDAALVLSVLLNERATRPEAERIAHGLVGRDDVSREVSLDVWRRVLKAGSDEPVFLPSLRAYVEMVPDDDQMRERLAGLETAVGAQLRAERDPAYIARQHGLAALAQGDLARAEPLLVRAAAARPDDPDAVGGLGLLRLRTGDQDAAHALFMRAAEHAPDNRSKWVGLARTTELWGALAKSREALANGRPADAERAARAALRIQPKNDDARLLLANALVAQQRWTDAEPILRGLLAARKPNLDAVAPLRVVYERTGRTAELDSLFDSLQRRVTSPKEKQEIAQMRAELLVKQAERFHADGRDGPAADHYEAALRLNPDAAWTRFALARLYRDLGSPDLGRRVMEDGLAASQAPSMRYAAALYDNSLDDVRSAKALVAPLPESERTDGMRELVRKLDVHEALETSREAASHGERERAAAALKEARDKAGDDPYLLASVGAAYIDQGEPDRGVVLLRDWIDAHPNAADADIRLRYGDLLSSSHRDRELQAWLYALRERGGLNKRQLARLEDQALRLALRQTDEALENDDFERARKVLASVSPAGRADRRYTLELADVERRQGNFAVAREQLEPVLAKAPDDAEAQLALARVLEDSGERAEALTVTRRVLSQVPPDDVDTRLGAVRRLASLKETDEARAVTAGLRQEYPQRPDVTVQAGRLAQRAYHFDEAASLYKTAIAQETATGLAADRGTSPAQRALDQLEARREPDVEAGLLFAYKSGDAGISNYHAQQVPVYGQVPIGYAGHLFAHVDTVHLDAGTLQNPDIDSYTRNTFGTFAARAAGTPLVASVHQRAFGVAIGAGYQSDAWRFDLGTTPLGFPVQYVVAGLRYRFETDKASVTVSASRRPETSSELSYAGARDPVTGVVWGGVRRDGIDVRGSIDIGKINVFASIGGGVLTGHNVKTNQEVTARAGFEVPVYERPDMRVSTGLVGNAWHYTNNLRFYTYGQGGYYSPQRYLALGVPVEWTGRRNAFTWDVEAVVGMSWTYERDSPYFPIGLPASANVQGGGNNVFKGGSGGGFSYAFRGVLEYRFNPKLVAGVRLSIEHSHDYMPSAGMVYVRYDFDARKRDTGMQTRPVRLYSSY</sequence>
<accession>A0A069NJJ0</accession>
<keyword evidence="5" id="KW-0135">Cellulose biosynthesis</keyword>
<reference evidence="8 9" key="1">
    <citation type="submission" date="2014-03" db="EMBL/GenBank/DDBJ databases">
        <title>Draft Genome Sequences of Four Burkholderia Strains.</title>
        <authorList>
            <person name="Liu X.Y."/>
            <person name="Li C.X."/>
            <person name="Xu J.H."/>
        </authorList>
    </citation>
    <scope>NUCLEOTIDE SEQUENCE [LARGE SCALE GENOMIC DNA]</scope>
    <source>
        <strain evidence="8 9">R27</strain>
    </source>
</reference>
<dbReference type="Gene3D" id="1.25.40.10">
    <property type="entry name" value="Tetratricopeptide repeat domain"/>
    <property type="match status" value="5"/>
</dbReference>
<dbReference type="Pfam" id="PF05420">
    <property type="entry name" value="BCSC_C"/>
    <property type="match status" value="1"/>
</dbReference>
<proteinExistence type="predicted"/>
<evidence type="ECO:0000313" key="9">
    <source>
        <dbReference type="Proteomes" id="UP000027439"/>
    </source>
</evidence>
<evidence type="ECO:0000313" key="8">
    <source>
        <dbReference type="EMBL" id="KDR28575.1"/>
    </source>
</evidence>
<dbReference type="PROSITE" id="PS50005">
    <property type="entry name" value="TPR"/>
    <property type="match status" value="1"/>
</dbReference>
<evidence type="ECO:0000256" key="6">
    <source>
        <dbReference type="PROSITE-ProRule" id="PRU00339"/>
    </source>
</evidence>
<comment type="caution">
    <text evidence="8">The sequence shown here is derived from an EMBL/GenBank/DDBJ whole genome shotgun (WGS) entry which is preliminary data.</text>
</comment>
<dbReference type="Proteomes" id="UP000027439">
    <property type="component" value="Unassembled WGS sequence"/>
</dbReference>
<dbReference type="SUPFAM" id="SSF48452">
    <property type="entry name" value="TPR-like"/>
    <property type="match status" value="3"/>
</dbReference>
<dbReference type="GO" id="GO:0030244">
    <property type="term" value="P:cellulose biosynthetic process"/>
    <property type="evidence" value="ECO:0007669"/>
    <property type="project" value="UniProtKB-KW"/>
</dbReference>
<evidence type="ECO:0000256" key="1">
    <source>
        <dbReference type="ARBA" id="ARBA00005186"/>
    </source>
</evidence>
<dbReference type="InterPro" id="IPR051012">
    <property type="entry name" value="CellSynth/LPSAsmb/PSIAsmb"/>
</dbReference>
<dbReference type="AlphaFoldDB" id="A0A069NJJ0"/>
<keyword evidence="3" id="KW-0677">Repeat</keyword>
<gene>
    <name evidence="8" type="ORF">BG57_19400</name>
</gene>
<dbReference type="PANTHER" id="PTHR45586:SF1">
    <property type="entry name" value="LIPOPOLYSACCHARIDE ASSEMBLY PROTEIN B"/>
    <property type="match status" value="1"/>
</dbReference>
<dbReference type="GO" id="GO:0006011">
    <property type="term" value="P:UDP-alpha-D-glucose metabolic process"/>
    <property type="evidence" value="ECO:0007669"/>
    <property type="project" value="InterPro"/>
</dbReference>
<comment type="pathway">
    <text evidence="1">Glycan metabolism; bacterial cellulose biosynthesis.</text>
</comment>
<feature type="repeat" description="TPR" evidence="6">
    <location>
        <begin position="322"/>
        <end position="355"/>
    </location>
</feature>
<protein>
    <submittedName>
        <fullName evidence="8">Cellulose biosynthesis protein</fullName>
    </submittedName>
</protein>
<dbReference type="InterPro" id="IPR011990">
    <property type="entry name" value="TPR-like_helical_dom_sf"/>
</dbReference>
<organism evidence="8 9">
    <name type="scientific">Caballeronia grimmiae</name>
    <dbReference type="NCBI Taxonomy" id="1071679"/>
    <lineage>
        <taxon>Bacteria</taxon>
        <taxon>Pseudomonadati</taxon>
        <taxon>Pseudomonadota</taxon>
        <taxon>Betaproteobacteria</taxon>
        <taxon>Burkholderiales</taxon>
        <taxon>Burkholderiaceae</taxon>
        <taxon>Caballeronia</taxon>
    </lineage>
</organism>
<keyword evidence="4 6" id="KW-0802">TPR repeat</keyword>
<evidence type="ECO:0000256" key="3">
    <source>
        <dbReference type="ARBA" id="ARBA00022737"/>
    </source>
</evidence>
<dbReference type="EMBL" id="JFHE01000035">
    <property type="protein sequence ID" value="KDR28575.1"/>
    <property type="molecule type" value="Genomic_DNA"/>
</dbReference>
<evidence type="ECO:0000256" key="2">
    <source>
        <dbReference type="ARBA" id="ARBA00022729"/>
    </source>
</evidence>
<name>A0A069NJJ0_9BURK</name>
<evidence type="ECO:0000256" key="5">
    <source>
        <dbReference type="ARBA" id="ARBA00022916"/>
    </source>
</evidence>
<evidence type="ECO:0000259" key="7">
    <source>
        <dbReference type="Pfam" id="PF05420"/>
    </source>
</evidence>
<dbReference type="eggNOG" id="COG0457">
    <property type="taxonomic scope" value="Bacteria"/>
</dbReference>
<dbReference type="eggNOG" id="COG4783">
    <property type="taxonomic scope" value="Bacteria"/>
</dbReference>
<dbReference type="PRINTS" id="PR01441">
    <property type="entry name" value="CELLSNTHASEC"/>
</dbReference>
<dbReference type="STRING" id="1071679.BG57_19400"/>
<dbReference type="SMART" id="SM00028">
    <property type="entry name" value="TPR"/>
    <property type="match status" value="6"/>
</dbReference>